<protein>
    <submittedName>
        <fullName evidence="2">Uncharacterized protein</fullName>
    </submittedName>
</protein>
<dbReference type="AlphaFoldDB" id="A0A974NRY6"/>
<reference evidence="3" key="1">
    <citation type="submission" date="2020-09" db="EMBL/GenBank/DDBJ databases">
        <title>Sphingomonas sp., a new species isolated from pork steak.</title>
        <authorList>
            <person name="Heidler von Heilborn D."/>
        </authorList>
    </citation>
    <scope>NUCLEOTIDE SEQUENCE [LARGE SCALE GENOMIC DNA]</scope>
</reference>
<dbReference type="KEGG" id="sari:H5J25_09300"/>
<organism evidence="2 3">
    <name type="scientific">Sphingomonas aliaeris</name>
    <dbReference type="NCBI Taxonomy" id="2759526"/>
    <lineage>
        <taxon>Bacteria</taxon>
        <taxon>Pseudomonadati</taxon>
        <taxon>Pseudomonadota</taxon>
        <taxon>Alphaproteobacteria</taxon>
        <taxon>Sphingomonadales</taxon>
        <taxon>Sphingomonadaceae</taxon>
        <taxon>Sphingomonas</taxon>
    </lineage>
</organism>
<gene>
    <name evidence="2" type="ORF">H5J25_09300</name>
</gene>
<dbReference type="Proteomes" id="UP000595894">
    <property type="component" value="Chromosome"/>
</dbReference>
<feature type="signal peptide" evidence="1">
    <location>
        <begin position="1"/>
        <end position="20"/>
    </location>
</feature>
<dbReference type="RefSeq" id="WP_202090399.1">
    <property type="nucleotide sequence ID" value="NZ_CP061035.1"/>
</dbReference>
<accession>A0A974NRY6</accession>
<name>A0A974NRY6_9SPHN</name>
<evidence type="ECO:0000313" key="3">
    <source>
        <dbReference type="Proteomes" id="UP000595894"/>
    </source>
</evidence>
<proteinExistence type="predicted"/>
<dbReference type="EMBL" id="CP061035">
    <property type="protein sequence ID" value="QQV75824.1"/>
    <property type="molecule type" value="Genomic_DNA"/>
</dbReference>
<feature type="chain" id="PRO_5038030274" evidence="1">
    <location>
        <begin position="21"/>
        <end position="178"/>
    </location>
</feature>
<keyword evidence="3" id="KW-1185">Reference proteome</keyword>
<evidence type="ECO:0000256" key="1">
    <source>
        <dbReference type="SAM" id="SignalP"/>
    </source>
</evidence>
<keyword evidence="1" id="KW-0732">Signal</keyword>
<sequence>MKPILALLLGISLIASPAAAQPLRCLQPQEAESLALVALPDILRETVRTCATTLPASSFVRANSAPLIAKYQVEADRAWPAAQRALLKLSDPMIEPLLNTQIARQMLTALAVSQIVGRIDVADCNTIDRLASLLQPLPPRNTAGLIVTSLQYLKARKASGAKAVKDVPELPICAEPKR</sequence>
<evidence type="ECO:0000313" key="2">
    <source>
        <dbReference type="EMBL" id="QQV75824.1"/>
    </source>
</evidence>